<name>A0A125QHB9_PSEFL</name>
<accession>A0A125QHB9</accession>
<protein>
    <submittedName>
        <fullName evidence="1">Uncharacterized protein</fullName>
    </submittedName>
</protein>
<dbReference type="AlphaFoldDB" id="A0A125QHB9"/>
<evidence type="ECO:0000313" key="1">
    <source>
        <dbReference type="EMBL" id="KWV84029.1"/>
    </source>
</evidence>
<dbReference type="GeneID" id="45736672"/>
<comment type="caution">
    <text evidence="1">The sequence shown here is derived from an EMBL/GenBank/DDBJ whole genome shotgun (WGS) entry which is preliminary data.</text>
</comment>
<sequence>MNLYSMIKGVLLAVIFLALMVGILPQQTQLVRMGGNGWFLVGQNVEQTGSCDVARAS</sequence>
<dbReference type="RefSeq" id="WP_164692209.1">
    <property type="nucleotide sequence ID" value="NZ_LCYC01000007.1"/>
</dbReference>
<evidence type="ECO:0000313" key="2">
    <source>
        <dbReference type="Proteomes" id="UP000063434"/>
    </source>
</evidence>
<dbReference type="PATRIC" id="fig|294.195.peg.869"/>
<dbReference type="EMBL" id="LCYC01000007">
    <property type="protein sequence ID" value="KWV84029.1"/>
    <property type="molecule type" value="Genomic_DNA"/>
</dbReference>
<organism evidence="1 2">
    <name type="scientific">Pseudomonas fluorescens</name>
    <dbReference type="NCBI Taxonomy" id="294"/>
    <lineage>
        <taxon>Bacteria</taxon>
        <taxon>Pseudomonadati</taxon>
        <taxon>Pseudomonadota</taxon>
        <taxon>Gammaproteobacteria</taxon>
        <taxon>Pseudomonadales</taxon>
        <taxon>Pseudomonadaceae</taxon>
        <taxon>Pseudomonas</taxon>
    </lineage>
</organism>
<reference evidence="1 2" key="1">
    <citation type="submission" date="2015-05" db="EMBL/GenBank/DDBJ databases">
        <title>A genomic and transcriptomic approach to investigate the blue pigment phenotype in Pseudomonas fluorescens.</title>
        <authorList>
            <person name="Andreani N.A."/>
            <person name="Cardazzo B."/>
        </authorList>
    </citation>
    <scope>NUCLEOTIDE SEQUENCE [LARGE SCALE GENOMIC DNA]</scope>
    <source>
        <strain evidence="1 2">Ps_40</strain>
    </source>
</reference>
<proteinExistence type="predicted"/>
<gene>
    <name evidence="1" type="ORF">PFL603g_00825</name>
</gene>
<dbReference type="Proteomes" id="UP000063434">
    <property type="component" value="Unassembled WGS sequence"/>
</dbReference>